<feature type="transmembrane region" description="Helical" evidence="8">
    <location>
        <begin position="324"/>
        <end position="344"/>
    </location>
</feature>
<feature type="transmembrane region" description="Helical" evidence="8">
    <location>
        <begin position="267"/>
        <end position="287"/>
    </location>
</feature>
<feature type="transmembrane region" description="Helical" evidence="8">
    <location>
        <begin position="137"/>
        <end position="154"/>
    </location>
</feature>
<proteinExistence type="predicted"/>
<reference evidence="10" key="1">
    <citation type="submission" date="2020-10" db="EMBL/GenBank/DDBJ databases">
        <authorList>
            <person name="Hahn C.J."/>
            <person name="Laso-Perez R."/>
            <person name="Vulcano F."/>
            <person name="Vaziourakis K.-M."/>
            <person name="Stokke R."/>
            <person name="Steen I.H."/>
            <person name="Teske A."/>
            <person name="Boetius A."/>
            <person name="Liebeke M."/>
            <person name="Amann R."/>
            <person name="Knittel K."/>
        </authorList>
    </citation>
    <scope>NUCLEOTIDE SEQUENCE</scope>
    <source>
        <strain evidence="10">Gfbio:e3339647-f889-4370-9287-4fb5cb688e4c:AG392O15_GoMArc1</strain>
    </source>
</reference>
<dbReference type="Proteomes" id="UP000610373">
    <property type="component" value="Unassembled WGS sequence"/>
</dbReference>
<feature type="transmembrane region" description="Helical" evidence="8">
    <location>
        <begin position="299"/>
        <end position="318"/>
    </location>
</feature>
<keyword evidence="4 10" id="KW-0808">Transferase</keyword>
<feature type="domain" description="Glycosyltransferase RgtA/B/C/D-like" evidence="9">
    <location>
        <begin position="65"/>
        <end position="221"/>
    </location>
</feature>
<organism evidence="10 11">
    <name type="scientific">Candidatus Argoarchaeum ethanivorans</name>
    <dbReference type="NCBI Taxonomy" id="2608793"/>
    <lineage>
        <taxon>Archaea</taxon>
        <taxon>Methanobacteriati</taxon>
        <taxon>Methanobacteriota</taxon>
        <taxon>Stenosarchaea group</taxon>
        <taxon>Methanomicrobia</taxon>
        <taxon>Methanosarcinales</taxon>
        <taxon>Methanosarcinales incertae sedis</taxon>
        <taxon>GOM Arc I cluster</taxon>
        <taxon>Candidatus Argoarchaeum</taxon>
    </lineage>
</organism>
<evidence type="ECO:0000256" key="4">
    <source>
        <dbReference type="ARBA" id="ARBA00022679"/>
    </source>
</evidence>
<evidence type="ECO:0000256" key="8">
    <source>
        <dbReference type="SAM" id="Phobius"/>
    </source>
</evidence>
<dbReference type="GO" id="GO:0016763">
    <property type="term" value="F:pentosyltransferase activity"/>
    <property type="evidence" value="ECO:0007669"/>
    <property type="project" value="TreeGrafter"/>
</dbReference>
<evidence type="ECO:0000256" key="5">
    <source>
        <dbReference type="ARBA" id="ARBA00022692"/>
    </source>
</evidence>
<protein>
    <submittedName>
        <fullName evidence="10">Dolichyl-phosphate-mannose-protein mannosyltransferase</fullName>
    </submittedName>
</protein>
<sequence>MSKSSMIDLAKKYGIHIILFVIALVTYLSISFNLFNYDDCCYFLGAIGILQNHTYLVNGVPSQYPMGYSLLIVPFIYFFGTGVQSGVYPCAILGALTVVLLYEFTKDLFDWRAALFASLFLIFSYHWWVSSRILSDVPALFFVLLSIFAAVKYIKTEKSSFVYLFYLAAGFACLIRYDSALTFVIVGLYLLLSKKTHLLKQKEVWLGIPLFFVILSPQMIYNHIYFGSPFTMGYSLGYTYSGQLFSLEYFSTSDVRWLRPQFQIIGYIKYCVAGFGTPILPFFLYGVWHWIKERKREELSLILLWIAVPLVTFSFYFYHSPRHITLIFPALLIISGHGFSKMCGTSIIKKKKLKKILIVLLLVILLIPTAMFWFDSIQEREAYRGCQKETFIWIRENSGVDDIILSHSFLPYEYHSQRKIYSLQTSHNELEKLISTHNNTYLVIRDAWKGGYYASDTGQWLNEKYGLTHLKRFESESGVSLTSKLLHNIRSKAGIYFIQAIDRWDVYLIVK</sequence>
<evidence type="ECO:0000313" key="10">
    <source>
        <dbReference type="EMBL" id="CAD6492617.1"/>
    </source>
</evidence>
<feature type="transmembrane region" description="Helical" evidence="8">
    <location>
        <begin position="86"/>
        <end position="105"/>
    </location>
</feature>
<evidence type="ECO:0000259" key="9">
    <source>
        <dbReference type="Pfam" id="PF13231"/>
    </source>
</evidence>
<feature type="transmembrane region" description="Helical" evidence="8">
    <location>
        <begin position="62"/>
        <end position="79"/>
    </location>
</feature>
<dbReference type="InterPro" id="IPR050297">
    <property type="entry name" value="LipidA_mod_glycosyltrf_83"/>
</dbReference>
<feature type="transmembrane region" description="Helical" evidence="8">
    <location>
        <begin position="356"/>
        <end position="374"/>
    </location>
</feature>
<accession>A0A811TDL7</accession>
<evidence type="ECO:0000256" key="6">
    <source>
        <dbReference type="ARBA" id="ARBA00022989"/>
    </source>
</evidence>
<feature type="transmembrane region" description="Helical" evidence="8">
    <location>
        <begin position="204"/>
        <end position="226"/>
    </location>
</feature>
<gene>
    <name evidence="10" type="ORF">CHKLHMKO_00312</name>
</gene>
<keyword evidence="7 8" id="KW-0472">Membrane</keyword>
<evidence type="ECO:0000256" key="2">
    <source>
        <dbReference type="ARBA" id="ARBA00022475"/>
    </source>
</evidence>
<dbReference type="InterPro" id="IPR038731">
    <property type="entry name" value="RgtA/B/C-like"/>
</dbReference>
<evidence type="ECO:0000256" key="1">
    <source>
        <dbReference type="ARBA" id="ARBA00004651"/>
    </source>
</evidence>
<evidence type="ECO:0000313" key="11">
    <source>
        <dbReference type="Proteomes" id="UP000610373"/>
    </source>
</evidence>
<comment type="caution">
    <text evidence="10">The sequence shown here is derived from an EMBL/GenBank/DDBJ whole genome shotgun (WGS) entry which is preliminary data.</text>
</comment>
<evidence type="ECO:0000256" key="7">
    <source>
        <dbReference type="ARBA" id="ARBA00023136"/>
    </source>
</evidence>
<dbReference type="GO" id="GO:0005886">
    <property type="term" value="C:plasma membrane"/>
    <property type="evidence" value="ECO:0007669"/>
    <property type="project" value="UniProtKB-SubCell"/>
</dbReference>
<keyword evidence="6 8" id="KW-1133">Transmembrane helix</keyword>
<keyword evidence="5 8" id="KW-0812">Transmembrane</keyword>
<dbReference type="PANTHER" id="PTHR33908:SF11">
    <property type="entry name" value="MEMBRANE PROTEIN"/>
    <property type="match status" value="1"/>
</dbReference>
<dbReference type="Pfam" id="PF13231">
    <property type="entry name" value="PMT_2"/>
    <property type="match status" value="1"/>
</dbReference>
<comment type="subcellular location">
    <subcellularLocation>
        <location evidence="1">Cell membrane</location>
        <topology evidence="1">Multi-pass membrane protein</topology>
    </subcellularLocation>
</comment>
<keyword evidence="2" id="KW-1003">Cell membrane</keyword>
<feature type="transmembrane region" description="Helical" evidence="8">
    <location>
        <begin position="12"/>
        <end position="30"/>
    </location>
</feature>
<keyword evidence="3 10" id="KW-0328">Glycosyltransferase</keyword>
<dbReference type="PANTHER" id="PTHR33908">
    <property type="entry name" value="MANNOSYLTRANSFERASE YKCB-RELATED"/>
    <property type="match status" value="1"/>
</dbReference>
<dbReference type="GO" id="GO:0008610">
    <property type="term" value="P:lipid biosynthetic process"/>
    <property type="evidence" value="ECO:0007669"/>
    <property type="project" value="UniProtKB-ARBA"/>
</dbReference>
<dbReference type="AlphaFoldDB" id="A0A811TDL7"/>
<evidence type="ECO:0000256" key="3">
    <source>
        <dbReference type="ARBA" id="ARBA00022676"/>
    </source>
</evidence>
<dbReference type="EMBL" id="CAJHIO010000015">
    <property type="protein sequence ID" value="CAD6492617.1"/>
    <property type="molecule type" value="Genomic_DNA"/>
</dbReference>
<feature type="transmembrane region" description="Helical" evidence="8">
    <location>
        <begin position="160"/>
        <end position="192"/>
    </location>
</feature>
<name>A0A811TDL7_9EURY</name>
<feature type="transmembrane region" description="Helical" evidence="8">
    <location>
        <begin position="111"/>
        <end position="130"/>
    </location>
</feature>